<comment type="subcellular location">
    <subcellularLocation>
        <location evidence="1">Cell inner membrane</location>
        <topology evidence="1">Multi-pass membrane protein</topology>
    </subcellularLocation>
    <subcellularLocation>
        <location evidence="9">Cell membrane</location>
        <topology evidence="9">Multi-pass membrane protein</topology>
    </subcellularLocation>
</comment>
<evidence type="ECO:0000256" key="3">
    <source>
        <dbReference type="ARBA" id="ARBA00022448"/>
    </source>
</evidence>
<keyword evidence="6" id="KW-0029">Amino-acid transport</keyword>
<accession>A0A1C3Y3A7</accession>
<keyword evidence="7 9" id="KW-1133">Transmembrane helix</keyword>
<organism evidence="11 12">
    <name type="scientific">Rhizobium aethiopicum</name>
    <dbReference type="NCBI Taxonomy" id="1138170"/>
    <lineage>
        <taxon>Bacteria</taxon>
        <taxon>Pseudomonadati</taxon>
        <taxon>Pseudomonadota</taxon>
        <taxon>Alphaproteobacteria</taxon>
        <taxon>Hyphomicrobiales</taxon>
        <taxon>Rhizobiaceae</taxon>
        <taxon>Rhizobium/Agrobacterium group</taxon>
        <taxon>Rhizobium</taxon>
    </lineage>
</organism>
<dbReference type="Pfam" id="PF00528">
    <property type="entry name" value="BPD_transp_1"/>
    <property type="match status" value="1"/>
</dbReference>
<comment type="similarity">
    <text evidence="2">Belongs to the binding-protein-dependent transport system permease family. HisMQ subfamily.</text>
</comment>
<dbReference type="AlphaFoldDB" id="A0A1C3Y3A7"/>
<keyword evidence="4" id="KW-1003">Cell membrane</keyword>
<feature type="transmembrane region" description="Helical" evidence="9">
    <location>
        <begin position="20"/>
        <end position="41"/>
    </location>
</feature>
<feature type="transmembrane region" description="Helical" evidence="9">
    <location>
        <begin position="89"/>
        <end position="109"/>
    </location>
</feature>
<dbReference type="SUPFAM" id="SSF161098">
    <property type="entry name" value="MetI-like"/>
    <property type="match status" value="1"/>
</dbReference>
<feature type="transmembrane region" description="Helical" evidence="9">
    <location>
        <begin position="193"/>
        <end position="212"/>
    </location>
</feature>
<evidence type="ECO:0000256" key="2">
    <source>
        <dbReference type="ARBA" id="ARBA00010072"/>
    </source>
</evidence>
<dbReference type="PROSITE" id="PS50928">
    <property type="entry name" value="ABC_TM1"/>
    <property type="match status" value="1"/>
</dbReference>
<evidence type="ECO:0000313" key="12">
    <source>
        <dbReference type="Proteomes" id="UP000198723"/>
    </source>
</evidence>
<dbReference type="GO" id="GO:0022857">
    <property type="term" value="F:transmembrane transporter activity"/>
    <property type="evidence" value="ECO:0007669"/>
    <property type="project" value="InterPro"/>
</dbReference>
<evidence type="ECO:0000256" key="1">
    <source>
        <dbReference type="ARBA" id="ARBA00004429"/>
    </source>
</evidence>
<evidence type="ECO:0000256" key="4">
    <source>
        <dbReference type="ARBA" id="ARBA00022475"/>
    </source>
</evidence>
<dbReference type="CDD" id="cd06261">
    <property type="entry name" value="TM_PBP2"/>
    <property type="match status" value="1"/>
</dbReference>
<dbReference type="Proteomes" id="UP000198723">
    <property type="component" value="Unassembled WGS sequence"/>
</dbReference>
<dbReference type="NCBIfam" id="TIGR01726">
    <property type="entry name" value="HEQRo_perm_3TM"/>
    <property type="match status" value="1"/>
</dbReference>
<dbReference type="GO" id="GO:0006865">
    <property type="term" value="P:amino acid transport"/>
    <property type="evidence" value="ECO:0007669"/>
    <property type="project" value="UniProtKB-KW"/>
</dbReference>
<dbReference type="EMBL" id="FMAJ01000005">
    <property type="protein sequence ID" value="SCB58890.1"/>
    <property type="molecule type" value="Genomic_DNA"/>
</dbReference>
<dbReference type="PANTHER" id="PTHR30614:SF0">
    <property type="entry name" value="L-CYSTINE TRANSPORT SYSTEM PERMEASE PROTEIN TCYL"/>
    <property type="match status" value="1"/>
</dbReference>
<keyword evidence="5 9" id="KW-0812">Transmembrane</keyword>
<sequence>MMTLDFSILLRFENALLLGLWMTIKLTLICIVLGCSLGFLVGLARTSRNLALRAVAGGYVEFFRGTPVLIQLFWIFFCLPLLLGVELSNLASGVIALTLYMGAITSETFRASLKSIGREQLDACVALGLPNRVRVVNVVLPQAVLRAIPTLLSNCVSLFKESALVSAVGMADLMFVGQNISNNTARPVEVLTIVALIYFIIAFPLTRAVSLIEGRILKKLAI</sequence>
<dbReference type="GO" id="GO:0043190">
    <property type="term" value="C:ATP-binding cassette (ABC) transporter complex"/>
    <property type="evidence" value="ECO:0007669"/>
    <property type="project" value="InterPro"/>
</dbReference>
<dbReference type="STRING" id="1138170.GA0061105_105362"/>
<evidence type="ECO:0000256" key="5">
    <source>
        <dbReference type="ARBA" id="ARBA00022692"/>
    </source>
</evidence>
<keyword evidence="3 9" id="KW-0813">Transport</keyword>
<evidence type="ECO:0000256" key="7">
    <source>
        <dbReference type="ARBA" id="ARBA00022989"/>
    </source>
</evidence>
<dbReference type="PANTHER" id="PTHR30614">
    <property type="entry name" value="MEMBRANE COMPONENT OF AMINO ACID ABC TRANSPORTER"/>
    <property type="match status" value="1"/>
</dbReference>
<proteinExistence type="inferred from homology"/>
<dbReference type="InterPro" id="IPR010065">
    <property type="entry name" value="AA_ABC_transptr_permease_3TM"/>
</dbReference>
<name>A0A1C3Y3A7_9HYPH</name>
<protein>
    <submittedName>
        <fullName evidence="11">Amino acid ABC transporter membrane protein 2, PAAT family</fullName>
    </submittedName>
</protein>
<evidence type="ECO:0000256" key="8">
    <source>
        <dbReference type="ARBA" id="ARBA00023136"/>
    </source>
</evidence>
<dbReference type="InterPro" id="IPR035906">
    <property type="entry name" value="MetI-like_sf"/>
</dbReference>
<evidence type="ECO:0000256" key="6">
    <source>
        <dbReference type="ARBA" id="ARBA00022970"/>
    </source>
</evidence>
<dbReference type="Gene3D" id="1.10.3720.10">
    <property type="entry name" value="MetI-like"/>
    <property type="match status" value="1"/>
</dbReference>
<feature type="transmembrane region" description="Helical" evidence="9">
    <location>
        <begin position="62"/>
        <end position="83"/>
    </location>
</feature>
<gene>
    <name evidence="11" type="ORF">GA0061105_105362</name>
</gene>
<evidence type="ECO:0000313" key="11">
    <source>
        <dbReference type="EMBL" id="SCB58890.1"/>
    </source>
</evidence>
<reference evidence="11 12" key="1">
    <citation type="submission" date="2016-08" db="EMBL/GenBank/DDBJ databases">
        <authorList>
            <person name="Seilhamer J.J."/>
        </authorList>
    </citation>
    <scope>NUCLEOTIDE SEQUENCE [LARGE SCALE GENOMIC DNA]</scope>
    <source>
        <strain evidence="11 12">HBR26</strain>
    </source>
</reference>
<evidence type="ECO:0000256" key="9">
    <source>
        <dbReference type="RuleBase" id="RU363032"/>
    </source>
</evidence>
<keyword evidence="8 9" id="KW-0472">Membrane</keyword>
<dbReference type="InterPro" id="IPR000515">
    <property type="entry name" value="MetI-like"/>
</dbReference>
<evidence type="ECO:0000259" key="10">
    <source>
        <dbReference type="PROSITE" id="PS50928"/>
    </source>
</evidence>
<feature type="domain" description="ABC transmembrane type-1" evidence="10">
    <location>
        <begin position="20"/>
        <end position="209"/>
    </location>
</feature>
<dbReference type="InterPro" id="IPR043429">
    <property type="entry name" value="ArtM/GltK/GlnP/TcyL/YhdX-like"/>
</dbReference>